<keyword evidence="1" id="KW-0812">Transmembrane</keyword>
<dbReference type="Pfam" id="PF01609">
    <property type="entry name" value="DDE_Tnp_1"/>
    <property type="match status" value="1"/>
</dbReference>
<feature type="domain" description="Transposase IS4-like" evidence="2">
    <location>
        <begin position="25"/>
        <end position="101"/>
    </location>
</feature>
<name>X1T256_9ZZZZ</name>
<sequence>KTPGLKCDQTIFLTGINSAKEYPDKLRRIKYYDKVNELTLTFLTNNFVLPALTIAQLYKSRWKIELFFKWIKQHLRIKSFYGTTINAVKTQIWIAISVYVMVAIIKKRLQLEHSFYTILQILSITVFEKVPITQVFTDSNISNQLGENPNQLLLFEL</sequence>
<feature type="transmembrane region" description="Helical" evidence="1">
    <location>
        <begin position="79"/>
        <end position="105"/>
    </location>
</feature>
<gene>
    <name evidence="3" type="ORF">S12H4_22209</name>
</gene>
<reference evidence="3" key="1">
    <citation type="journal article" date="2014" name="Front. Microbiol.">
        <title>High frequency of phylogenetically diverse reductive dehalogenase-homologous genes in deep subseafloor sedimentary metagenomes.</title>
        <authorList>
            <person name="Kawai M."/>
            <person name="Futagami T."/>
            <person name="Toyoda A."/>
            <person name="Takaki Y."/>
            <person name="Nishi S."/>
            <person name="Hori S."/>
            <person name="Arai W."/>
            <person name="Tsubouchi T."/>
            <person name="Morono Y."/>
            <person name="Uchiyama I."/>
            <person name="Ito T."/>
            <person name="Fujiyama A."/>
            <person name="Inagaki F."/>
            <person name="Takami H."/>
        </authorList>
    </citation>
    <scope>NUCLEOTIDE SEQUENCE</scope>
    <source>
        <strain evidence="3">Expedition CK06-06</strain>
    </source>
</reference>
<dbReference type="SUPFAM" id="SSF53098">
    <property type="entry name" value="Ribonuclease H-like"/>
    <property type="match status" value="1"/>
</dbReference>
<dbReference type="GO" id="GO:0006313">
    <property type="term" value="P:DNA transposition"/>
    <property type="evidence" value="ECO:0007669"/>
    <property type="project" value="InterPro"/>
</dbReference>
<feature type="non-terminal residue" evidence="3">
    <location>
        <position position="1"/>
    </location>
</feature>
<dbReference type="InterPro" id="IPR002559">
    <property type="entry name" value="Transposase_11"/>
</dbReference>
<accession>X1T256</accession>
<evidence type="ECO:0000259" key="2">
    <source>
        <dbReference type="Pfam" id="PF01609"/>
    </source>
</evidence>
<protein>
    <recommendedName>
        <fullName evidence="2">Transposase IS4-like domain-containing protein</fullName>
    </recommendedName>
</protein>
<evidence type="ECO:0000313" key="3">
    <source>
        <dbReference type="EMBL" id="GAI74129.1"/>
    </source>
</evidence>
<comment type="caution">
    <text evidence="3">The sequence shown here is derived from an EMBL/GenBank/DDBJ whole genome shotgun (WGS) entry which is preliminary data.</text>
</comment>
<evidence type="ECO:0000256" key="1">
    <source>
        <dbReference type="SAM" id="Phobius"/>
    </source>
</evidence>
<keyword evidence="1" id="KW-0472">Membrane</keyword>
<feature type="transmembrane region" description="Helical" evidence="1">
    <location>
        <begin position="38"/>
        <end position="58"/>
    </location>
</feature>
<dbReference type="Gene3D" id="3.90.350.10">
    <property type="entry name" value="Transposase Inhibitor Protein From Tn5, Chain A, domain 1"/>
    <property type="match status" value="1"/>
</dbReference>
<dbReference type="InterPro" id="IPR012337">
    <property type="entry name" value="RNaseH-like_sf"/>
</dbReference>
<dbReference type="GO" id="GO:0003677">
    <property type="term" value="F:DNA binding"/>
    <property type="evidence" value="ECO:0007669"/>
    <property type="project" value="InterPro"/>
</dbReference>
<dbReference type="PANTHER" id="PTHR33258:SF1">
    <property type="entry name" value="TRANSPOSASE INSL FOR INSERTION SEQUENCE ELEMENT IS186A-RELATED"/>
    <property type="match status" value="1"/>
</dbReference>
<dbReference type="EMBL" id="BARW01011544">
    <property type="protein sequence ID" value="GAI74129.1"/>
    <property type="molecule type" value="Genomic_DNA"/>
</dbReference>
<dbReference type="GO" id="GO:0004803">
    <property type="term" value="F:transposase activity"/>
    <property type="evidence" value="ECO:0007669"/>
    <property type="project" value="InterPro"/>
</dbReference>
<dbReference type="PANTHER" id="PTHR33258">
    <property type="entry name" value="TRANSPOSASE INSL FOR INSERTION SEQUENCE ELEMENT IS186A-RELATED"/>
    <property type="match status" value="1"/>
</dbReference>
<dbReference type="AlphaFoldDB" id="X1T256"/>
<proteinExistence type="predicted"/>
<keyword evidence="1" id="KW-1133">Transmembrane helix</keyword>
<organism evidence="3">
    <name type="scientific">marine sediment metagenome</name>
    <dbReference type="NCBI Taxonomy" id="412755"/>
    <lineage>
        <taxon>unclassified sequences</taxon>
        <taxon>metagenomes</taxon>
        <taxon>ecological metagenomes</taxon>
    </lineage>
</organism>